<evidence type="ECO:0000313" key="4">
    <source>
        <dbReference type="EMBL" id="SEF12228.1"/>
    </source>
</evidence>
<feature type="domain" description="Leucine-binding protein" evidence="3">
    <location>
        <begin position="10"/>
        <end position="334"/>
    </location>
</feature>
<evidence type="ECO:0000256" key="2">
    <source>
        <dbReference type="ARBA" id="ARBA00022729"/>
    </source>
</evidence>
<dbReference type="PANTHER" id="PTHR30483:SF37">
    <property type="entry name" value="ABC TRANSPORTER SUBSTRATE-BINDING PROTEIN"/>
    <property type="match status" value="1"/>
</dbReference>
<proteinExistence type="inferred from homology"/>
<reference evidence="5" key="1">
    <citation type="submission" date="2016-10" db="EMBL/GenBank/DDBJ databases">
        <authorList>
            <person name="Varghese N."/>
            <person name="Submissions S."/>
        </authorList>
    </citation>
    <scope>NUCLEOTIDE SEQUENCE [LARGE SCALE GENOMIC DNA]</scope>
    <source>
        <strain evidence="5">DSM 45237</strain>
    </source>
</reference>
<dbReference type="PANTHER" id="PTHR30483">
    <property type="entry name" value="LEUCINE-SPECIFIC-BINDING PROTEIN"/>
    <property type="match status" value="1"/>
</dbReference>
<accession>A0A1H5PGH3</accession>
<comment type="similarity">
    <text evidence="1">Belongs to the leucine-binding protein family.</text>
</comment>
<evidence type="ECO:0000256" key="1">
    <source>
        <dbReference type="ARBA" id="ARBA00010062"/>
    </source>
</evidence>
<dbReference type="Pfam" id="PF13458">
    <property type="entry name" value="Peripla_BP_6"/>
    <property type="match status" value="1"/>
</dbReference>
<dbReference type="OrthoDB" id="3205221at2"/>
<dbReference type="InterPro" id="IPR051010">
    <property type="entry name" value="BCAA_transport"/>
</dbReference>
<gene>
    <name evidence="4" type="ORF">SAMN04488561_4201</name>
</gene>
<protein>
    <submittedName>
        <fullName evidence="4">ABC-type branched-chain amino acid transport system, substrate-binding protein</fullName>
    </submittedName>
</protein>
<evidence type="ECO:0000313" key="5">
    <source>
        <dbReference type="Proteomes" id="UP000181980"/>
    </source>
</evidence>
<dbReference type="InterPro" id="IPR028081">
    <property type="entry name" value="Leu-bd"/>
</dbReference>
<dbReference type="EMBL" id="FNUC01000004">
    <property type="protein sequence ID" value="SEF12228.1"/>
    <property type="molecule type" value="Genomic_DNA"/>
</dbReference>
<dbReference type="RefSeq" id="WP_074946560.1">
    <property type="nucleotide sequence ID" value="NZ_FNUC01000004.1"/>
</dbReference>
<dbReference type="AlphaFoldDB" id="A0A1H5PGH3"/>
<keyword evidence="2" id="KW-0732">Signal</keyword>
<organism evidence="4 5">
    <name type="scientific">Jiangella alba</name>
    <dbReference type="NCBI Taxonomy" id="561176"/>
    <lineage>
        <taxon>Bacteria</taxon>
        <taxon>Bacillati</taxon>
        <taxon>Actinomycetota</taxon>
        <taxon>Actinomycetes</taxon>
        <taxon>Jiangellales</taxon>
        <taxon>Jiangellaceae</taxon>
        <taxon>Jiangella</taxon>
    </lineage>
</organism>
<keyword evidence="5" id="KW-1185">Reference proteome</keyword>
<evidence type="ECO:0000259" key="3">
    <source>
        <dbReference type="Pfam" id="PF13458"/>
    </source>
</evidence>
<sequence length="340" mass="36306">MSGATPPARVTVGACLSLSGRYERFGRQAAQALTTMASFDDLDVRIENDHSDPAALSVGLRHLAGQCDVLLGPYSTQLMRTAGRLAEENDLLLWNHGGSGDDIEESHPGHIVSVLTPTRLYGGPFLRWLAGHRVPAQLRIVTGRGSFARQVAAGALAEARSLGIDVAHVGAEQLSPDLLPMPWDLFSAGTFEADVEIVRRAQRLGNPPRTICSVAAGVQDFVDEVQDVLNIFGVGQWFAGSSTQPSLGPSEEDFVTRYVARFGSTPSYPGIQAAAAAVLSAHCVRTAGTSGRRAVWNVAARLTASTLFGRFAIDSTTGRQLQHEPVLVRWTPTGQQLVTV</sequence>
<dbReference type="Proteomes" id="UP000181980">
    <property type="component" value="Unassembled WGS sequence"/>
</dbReference>
<dbReference type="SUPFAM" id="SSF53822">
    <property type="entry name" value="Periplasmic binding protein-like I"/>
    <property type="match status" value="1"/>
</dbReference>
<dbReference type="STRING" id="561176.SAMN04488561_4201"/>
<dbReference type="InterPro" id="IPR028082">
    <property type="entry name" value="Peripla_BP_I"/>
</dbReference>
<name>A0A1H5PGH3_9ACTN</name>
<dbReference type="Gene3D" id="3.40.50.2300">
    <property type="match status" value="2"/>
</dbReference>